<evidence type="ECO:0000256" key="4">
    <source>
        <dbReference type="ARBA" id="ARBA00023082"/>
    </source>
</evidence>
<dbReference type="InterPro" id="IPR036388">
    <property type="entry name" value="WH-like_DNA-bd_sf"/>
</dbReference>
<dbReference type="AlphaFoldDB" id="A0A852WEN3"/>
<dbReference type="PANTHER" id="PTHR30173:SF43">
    <property type="entry name" value="ECF RNA POLYMERASE SIGMA FACTOR SIGI-RELATED"/>
    <property type="match status" value="1"/>
</dbReference>
<gene>
    <name evidence="9" type="ORF">HDA37_004421</name>
</gene>
<evidence type="ECO:0000256" key="5">
    <source>
        <dbReference type="ARBA" id="ARBA00023163"/>
    </source>
</evidence>
<dbReference type="GO" id="GO:0003677">
    <property type="term" value="F:DNA binding"/>
    <property type="evidence" value="ECO:0007669"/>
    <property type="project" value="InterPro"/>
</dbReference>
<accession>A0A852WEN3</accession>
<dbReference type="Pfam" id="PF08281">
    <property type="entry name" value="Sigma70_r4_2"/>
    <property type="match status" value="1"/>
</dbReference>
<dbReference type="RefSeq" id="WP_218899356.1">
    <property type="nucleotide sequence ID" value="NZ_BAAAJZ010000006.1"/>
</dbReference>
<dbReference type="GO" id="GO:0006352">
    <property type="term" value="P:DNA-templated transcription initiation"/>
    <property type="evidence" value="ECO:0007669"/>
    <property type="project" value="InterPro"/>
</dbReference>
<evidence type="ECO:0000313" key="9">
    <source>
        <dbReference type="EMBL" id="NYG04136.1"/>
    </source>
</evidence>
<keyword evidence="3" id="KW-0805">Transcription regulation</keyword>
<organism evidence="9 10">
    <name type="scientific">Pseudonocardia alni</name>
    <name type="common">Amycolata alni</name>
    <dbReference type="NCBI Taxonomy" id="33907"/>
    <lineage>
        <taxon>Bacteria</taxon>
        <taxon>Bacillati</taxon>
        <taxon>Actinomycetota</taxon>
        <taxon>Actinomycetes</taxon>
        <taxon>Pseudonocardiales</taxon>
        <taxon>Pseudonocardiaceae</taxon>
        <taxon>Pseudonocardia</taxon>
    </lineage>
</organism>
<feature type="domain" description="RNA polymerase sigma-70 region 2" evidence="7">
    <location>
        <begin position="18"/>
        <end position="80"/>
    </location>
</feature>
<sequence length="317" mass="34353">MDHRAGNDEIDTIAARFGQHRPRLQALAARLLGSPVDAEDTVQDAWIRLAHTDAGTIDNLGGWLTTVTSRLCLDRLRARQARRESPLDADNLLRANSDDPADDAALADSVGRALVVVLENLSPAERVALVLHDVFAIPFQEIAPVLERSTDATKKLAARARRRARLGAENAPPDLAGRRALIVRFLNAIREGDTNAMLDILAPDATRYVDPALLAPGQNTTIRGAHAIAEEARSFSRPAHEASPALIDGDLGAFVERDGRPVLAITFMIAQNFIHSFDVITDPDRLSRLTIAPQAIPQDPDDASGARNEDYEAGQIT</sequence>
<dbReference type="InterPro" id="IPR013325">
    <property type="entry name" value="RNA_pol_sigma_r2"/>
</dbReference>
<proteinExistence type="inferred from homology"/>
<dbReference type="Gene3D" id="3.10.450.50">
    <property type="match status" value="1"/>
</dbReference>
<keyword evidence="10" id="KW-1185">Reference proteome</keyword>
<dbReference type="InterPro" id="IPR032710">
    <property type="entry name" value="NTF2-like_dom_sf"/>
</dbReference>
<dbReference type="GeneID" id="98054104"/>
<dbReference type="NCBIfam" id="TIGR02937">
    <property type="entry name" value="sigma70-ECF"/>
    <property type="match status" value="1"/>
</dbReference>
<keyword evidence="4" id="KW-0731">Sigma factor</keyword>
<feature type="domain" description="RNA polymerase sigma factor 70 region 4 type 2" evidence="8">
    <location>
        <begin position="113"/>
        <end position="163"/>
    </location>
</feature>
<evidence type="ECO:0000259" key="8">
    <source>
        <dbReference type="Pfam" id="PF08281"/>
    </source>
</evidence>
<evidence type="ECO:0000256" key="6">
    <source>
        <dbReference type="SAM" id="MobiDB-lite"/>
    </source>
</evidence>
<protein>
    <submittedName>
        <fullName evidence="9">RNA polymerase sigma-70 factor (ECF subfamily)</fullName>
    </submittedName>
</protein>
<dbReference type="EMBL" id="JACCCZ010000001">
    <property type="protein sequence ID" value="NYG04136.1"/>
    <property type="molecule type" value="Genomic_DNA"/>
</dbReference>
<reference evidence="9 10" key="1">
    <citation type="submission" date="2020-07" db="EMBL/GenBank/DDBJ databases">
        <title>Sequencing the genomes of 1000 actinobacteria strains.</title>
        <authorList>
            <person name="Klenk H.-P."/>
        </authorList>
    </citation>
    <scope>NUCLEOTIDE SEQUENCE [LARGE SCALE GENOMIC DNA]</scope>
    <source>
        <strain evidence="9 10">DSM 44749</strain>
    </source>
</reference>
<dbReference type="SUPFAM" id="SSF88659">
    <property type="entry name" value="Sigma3 and sigma4 domains of RNA polymerase sigma factors"/>
    <property type="match status" value="1"/>
</dbReference>
<dbReference type="GO" id="GO:0016987">
    <property type="term" value="F:sigma factor activity"/>
    <property type="evidence" value="ECO:0007669"/>
    <property type="project" value="UniProtKB-KW"/>
</dbReference>
<comment type="subunit">
    <text evidence="2">Interacts transiently with the RNA polymerase catalytic core formed by RpoA, RpoB, RpoC and RpoZ (2 alpha, 1 beta, 1 beta' and 1 omega subunit) to form the RNA polymerase holoenzyme that can initiate transcription.</text>
</comment>
<evidence type="ECO:0000313" key="10">
    <source>
        <dbReference type="Proteomes" id="UP000549695"/>
    </source>
</evidence>
<evidence type="ECO:0000256" key="3">
    <source>
        <dbReference type="ARBA" id="ARBA00023015"/>
    </source>
</evidence>
<evidence type="ECO:0000256" key="2">
    <source>
        <dbReference type="ARBA" id="ARBA00011344"/>
    </source>
</evidence>
<dbReference type="SUPFAM" id="SSF54427">
    <property type="entry name" value="NTF2-like"/>
    <property type="match status" value="1"/>
</dbReference>
<dbReference type="InterPro" id="IPR052704">
    <property type="entry name" value="ECF_Sigma-70_Domain"/>
</dbReference>
<dbReference type="InterPro" id="IPR013324">
    <property type="entry name" value="RNA_pol_sigma_r3/r4-like"/>
</dbReference>
<dbReference type="InterPro" id="IPR013249">
    <property type="entry name" value="RNA_pol_sigma70_r4_t2"/>
</dbReference>
<dbReference type="PANTHER" id="PTHR30173">
    <property type="entry name" value="SIGMA 19 FACTOR"/>
    <property type="match status" value="1"/>
</dbReference>
<dbReference type="SUPFAM" id="SSF88946">
    <property type="entry name" value="Sigma2 domain of RNA polymerase sigma factors"/>
    <property type="match status" value="1"/>
</dbReference>
<evidence type="ECO:0000259" key="7">
    <source>
        <dbReference type="Pfam" id="PF04542"/>
    </source>
</evidence>
<comment type="similarity">
    <text evidence="1">Belongs to the sigma-70 factor family. ECF subfamily.</text>
</comment>
<keyword evidence="5" id="KW-0804">Transcription</keyword>
<dbReference type="InterPro" id="IPR014284">
    <property type="entry name" value="RNA_pol_sigma-70_dom"/>
</dbReference>
<dbReference type="Gene3D" id="1.10.1740.10">
    <property type="match status" value="1"/>
</dbReference>
<name>A0A852WEN3_PSEA5</name>
<comment type="caution">
    <text evidence="9">The sequence shown here is derived from an EMBL/GenBank/DDBJ whole genome shotgun (WGS) entry which is preliminary data.</text>
</comment>
<dbReference type="InterPro" id="IPR007627">
    <property type="entry name" value="RNA_pol_sigma70_r2"/>
</dbReference>
<evidence type="ECO:0000256" key="1">
    <source>
        <dbReference type="ARBA" id="ARBA00010641"/>
    </source>
</evidence>
<dbReference type="Proteomes" id="UP000549695">
    <property type="component" value="Unassembled WGS sequence"/>
</dbReference>
<feature type="region of interest" description="Disordered" evidence="6">
    <location>
        <begin position="292"/>
        <end position="317"/>
    </location>
</feature>
<dbReference type="Pfam" id="PF04542">
    <property type="entry name" value="Sigma70_r2"/>
    <property type="match status" value="1"/>
</dbReference>
<dbReference type="Gene3D" id="1.10.10.10">
    <property type="entry name" value="Winged helix-like DNA-binding domain superfamily/Winged helix DNA-binding domain"/>
    <property type="match status" value="1"/>
</dbReference>